<keyword evidence="1" id="KW-1133">Transmembrane helix</keyword>
<organism evidence="2">
    <name type="scientific">uncultured bacterium</name>
    <name type="common">gcode 4</name>
    <dbReference type="NCBI Taxonomy" id="1234023"/>
    <lineage>
        <taxon>Bacteria</taxon>
        <taxon>environmental samples</taxon>
    </lineage>
</organism>
<protein>
    <submittedName>
        <fullName evidence="2">Uncharacterized protein</fullName>
    </submittedName>
</protein>
<evidence type="ECO:0000256" key="1">
    <source>
        <dbReference type="SAM" id="Phobius"/>
    </source>
</evidence>
<keyword evidence="1" id="KW-0812">Transmembrane</keyword>
<proteinExistence type="predicted"/>
<feature type="transmembrane region" description="Helical" evidence="1">
    <location>
        <begin position="48"/>
        <end position="73"/>
    </location>
</feature>
<accession>K2AXS9</accession>
<reference evidence="2" key="1">
    <citation type="journal article" date="2012" name="Science">
        <title>Fermentation, hydrogen, and sulfur metabolism in multiple uncultivated bacterial phyla.</title>
        <authorList>
            <person name="Wrighton K.C."/>
            <person name="Thomas B.C."/>
            <person name="Sharon I."/>
            <person name="Miller C.S."/>
            <person name="Castelle C.J."/>
            <person name="VerBerkmoes N.C."/>
            <person name="Wilkins M.J."/>
            <person name="Hettich R.L."/>
            <person name="Lipton M.S."/>
            <person name="Williams K.H."/>
            <person name="Long P.E."/>
            <person name="Banfield J.F."/>
        </authorList>
    </citation>
    <scope>NUCLEOTIDE SEQUENCE [LARGE SCALE GENOMIC DNA]</scope>
</reference>
<feature type="transmembrane region" description="Helical" evidence="1">
    <location>
        <begin position="121"/>
        <end position="139"/>
    </location>
</feature>
<gene>
    <name evidence="2" type="ORF">ACD_49C00035G0007</name>
</gene>
<name>K2AXS9_9BACT</name>
<comment type="caution">
    <text evidence="2">The sequence shown here is derived from an EMBL/GenBank/DDBJ whole genome shotgun (WGS) entry which is preliminary data.</text>
</comment>
<sequence length="155" mass="18441">MKTILENISKIFKKKCSLFIYLISIFIIWFSFYYFNNYPLIRWNYGAIYFYTQIFLETSIVILFPLFIGGSIYKICFFNSLSGKKIWIWGVGWFLWVLAGWCPACSISLATYLWLSSFLSFLPFWWLELKVLSFLILIYSNYSVFNNLEVCSIGK</sequence>
<keyword evidence="1" id="KW-0472">Membrane</keyword>
<dbReference type="AlphaFoldDB" id="K2AXS9"/>
<feature type="transmembrane region" description="Helical" evidence="1">
    <location>
        <begin position="18"/>
        <end position="36"/>
    </location>
</feature>
<evidence type="ECO:0000313" key="2">
    <source>
        <dbReference type="EMBL" id="EKD66552.1"/>
    </source>
</evidence>
<feature type="transmembrane region" description="Helical" evidence="1">
    <location>
        <begin position="93"/>
        <end position="115"/>
    </location>
</feature>
<dbReference type="EMBL" id="AMFJ01021621">
    <property type="protein sequence ID" value="EKD66552.1"/>
    <property type="molecule type" value="Genomic_DNA"/>
</dbReference>